<proteinExistence type="predicted"/>
<gene>
    <name evidence="2" type="ORF">GCM10023093_25680</name>
</gene>
<keyword evidence="3" id="KW-1185">Reference proteome</keyword>
<dbReference type="Pfam" id="PF08818">
    <property type="entry name" value="DUF1801"/>
    <property type="match status" value="1"/>
</dbReference>
<evidence type="ECO:0000313" key="3">
    <source>
        <dbReference type="Proteomes" id="UP001500067"/>
    </source>
</evidence>
<comment type="caution">
    <text evidence="2">The sequence shown here is derived from an EMBL/GenBank/DDBJ whole genome shotgun (WGS) entry which is preliminary data.</text>
</comment>
<feature type="domain" description="YdhG-like" evidence="1">
    <location>
        <begin position="23"/>
        <end position="114"/>
    </location>
</feature>
<dbReference type="EMBL" id="BAABFA010000019">
    <property type="protein sequence ID" value="GAA4468320.1"/>
    <property type="molecule type" value="Genomic_DNA"/>
</dbReference>
<dbReference type="InterPro" id="IPR014922">
    <property type="entry name" value="YdhG-like"/>
</dbReference>
<evidence type="ECO:0000259" key="1">
    <source>
        <dbReference type="Pfam" id="PF08818"/>
    </source>
</evidence>
<evidence type="ECO:0000313" key="2">
    <source>
        <dbReference type="EMBL" id="GAA4468320.1"/>
    </source>
</evidence>
<dbReference type="RefSeq" id="WP_345083848.1">
    <property type="nucleotide sequence ID" value="NZ_BAABFA010000019.1"/>
</dbReference>
<reference evidence="3" key="1">
    <citation type="journal article" date="2019" name="Int. J. Syst. Evol. Microbiol.">
        <title>The Global Catalogue of Microorganisms (GCM) 10K type strain sequencing project: providing services to taxonomists for standard genome sequencing and annotation.</title>
        <authorList>
            <consortium name="The Broad Institute Genomics Platform"/>
            <consortium name="The Broad Institute Genome Sequencing Center for Infectious Disease"/>
            <person name="Wu L."/>
            <person name="Ma J."/>
        </authorList>
    </citation>
    <scope>NUCLEOTIDE SEQUENCE [LARGE SCALE GENOMIC DNA]</scope>
    <source>
        <strain evidence="3">JCM 32105</strain>
    </source>
</reference>
<accession>A0ABP8NMG8</accession>
<dbReference type="Gene3D" id="3.90.1150.200">
    <property type="match status" value="1"/>
</dbReference>
<sequence length="128" mass="14150">MVAKPGKPANVDAYIASFPPEVQAVLQQVRATVQKAAPAAEETIKYDMPTYVLNGNLVYFAGYKNHIGFYPAPVNDEAFKEVLSKYKTGRGSVQFPLSQPMPLQLITRIVKQRIKQNAEKAKAKAKRG</sequence>
<dbReference type="Proteomes" id="UP001500067">
    <property type="component" value="Unassembled WGS sequence"/>
</dbReference>
<organism evidence="2 3">
    <name type="scientific">Nemorincola caseinilytica</name>
    <dbReference type="NCBI Taxonomy" id="2054315"/>
    <lineage>
        <taxon>Bacteria</taxon>
        <taxon>Pseudomonadati</taxon>
        <taxon>Bacteroidota</taxon>
        <taxon>Chitinophagia</taxon>
        <taxon>Chitinophagales</taxon>
        <taxon>Chitinophagaceae</taxon>
        <taxon>Nemorincola</taxon>
    </lineage>
</organism>
<name>A0ABP8NMG8_9BACT</name>
<protein>
    <submittedName>
        <fullName evidence="2">DUF1801 domain-containing protein</fullName>
    </submittedName>
</protein>
<dbReference type="SUPFAM" id="SSF159888">
    <property type="entry name" value="YdhG-like"/>
    <property type="match status" value="1"/>
</dbReference>